<dbReference type="AlphaFoldDB" id="A0A1B2DPJ0"/>
<dbReference type="SUPFAM" id="SSF88713">
    <property type="entry name" value="Glycoside hydrolase/deacetylase"/>
    <property type="match status" value="1"/>
</dbReference>
<dbReference type="PANTHER" id="PTHR10587:SF80">
    <property type="entry name" value="CHITOOLIGOSACCHARIDE DEACETYLASE"/>
    <property type="match status" value="1"/>
</dbReference>
<dbReference type="GO" id="GO:0016020">
    <property type="term" value="C:membrane"/>
    <property type="evidence" value="ECO:0007669"/>
    <property type="project" value="TreeGrafter"/>
</dbReference>
<name>A0A1B2DPJ0_9BACL</name>
<dbReference type="InterPro" id="IPR050248">
    <property type="entry name" value="Polysacc_deacetylase_ArnD"/>
</dbReference>
<dbReference type="Gene3D" id="3.20.20.370">
    <property type="entry name" value="Glycoside hydrolase/deacetylase"/>
    <property type="match status" value="1"/>
</dbReference>
<reference evidence="2" key="1">
    <citation type="submission" date="2016-08" db="EMBL/GenBank/DDBJ databases">
        <title>Complete Genome Seqeunce of Paenibacillus sp. BIHB 4019 from tea rhizoplane.</title>
        <authorList>
            <person name="Thakur R."/>
            <person name="Swarnkar M.K."/>
            <person name="Gulati A."/>
        </authorList>
    </citation>
    <scope>NUCLEOTIDE SEQUENCE [LARGE SCALE GENOMIC DNA]</scope>
    <source>
        <strain evidence="2">BIHB4019</strain>
    </source>
</reference>
<dbReference type="Pfam" id="PF01522">
    <property type="entry name" value="Polysacc_deac_1"/>
    <property type="match status" value="1"/>
</dbReference>
<protein>
    <recommendedName>
        <fullName evidence="1">NodB homology domain-containing protein</fullName>
    </recommendedName>
</protein>
<dbReference type="PROSITE" id="PS51677">
    <property type="entry name" value="NODB"/>
    <property type="match status" value="1"/>
</dbReference>
<evidence type="ECO:0000313" key="2">
    <source>
        <dbReference type="EMBL" id="ANY69626.1"/>
    </source>
</evidence>
<dbReference type="PANTHER" id="PTHR10587">
    <property type="entry name" value="GLYCOSYL TRANSFERASE-RELATED"/>
    <property type="match status" value="1"/>
</dbReference>
<organism evidence="2">
    <name type="scientific">Paenibacillus sp. BIHB 4019</name>
    <dbReference type="NCBI Taxonomy" id="1870819"/>
    <lineage>
        <taxon>Bacteria</taxon>
        <taxon>Bacillati</taxon>
        <taxon>Bacillota</taxon>
        <taxon>Bacilli</taxon>
        <taxon>Bacillales</taxon>
        <taxon>Paenibacillaceae</taxon>
        <taxon>Paenibacillus</taxon>
    </lineage>
</organism>
<gene>
    <name evidence="2" type="ORF">BBD42_26425</name>
</gene>
<proteinExistence type="predicted"/>
<dbReference type="EMBL" id="CP016808">
    <property type="protein sequence ID" value="ANY69626.1"/>
    <property type="molecule type" value="Genomic_DNA"/>
</dbReference>
<feature type="domain" description="NodB homology" evidence="1">
    <location>
        <begin position="139"/>
        <end position="315"/>
    </location>
</feature>
<dbReference type="InterPro" id="IPR011330">
    <property type="entry name" value="Glyco_hydro/deAcase_b/a-brl"/>
</dbReference>
<evidence type="ECO:0000259" key="1">
    <source>
        <dbReference type="PROSITE" id="PS51677"/>
    </source>
</evidence>
<dbReference type="RefSeq" id="WP_099520646.1">
    <property type="nucleotide sequence ID" value="NZ_CP016808.1"/>
</dbReference>
<sequence>MKVLRKIGAAMGCMLIMVVFIRANGGGTADYISAIKQEKGMMTQLQESVLDENKAKLRAAVVAEAESRSIKPIDARIDRVWKAIPGYNGLEVDVDATVEKTIASGALSPILYVYKETSPRIKLADLGPLPVYKGNPNKKMVSLMINVAWGNEYITPILKTLNKEEVKATFFLDGSWLKKYPEIAKQIQAEGHEMSNHAYTHPKMSELSRNDAYLQISRTEDLLKSTLGVTNKWFAPPSGDFNQMTVQVAAEQRLRTVLWTIDTVDWTKPGADWIIRRISSRLEPGALILMHPTASSRDALTGMIREIKRQGYTLGPVSETLSEARIPAAVEPQP</sequence>
<dbReference type="CDD" id="cd10950">
    <property type="entry name" value="CE4_BsYlxY_like"/>
    <property type="match status" value="1"/>
</dbReference>
<dbReference type="GO" id="GO:0005975">
    <property type="term" value="P:carbohydrate metabolic process"/>
    <property type="evidence" value="ECO:0007669"/>
    <property type="project" value="InterPro"/>
</dbReference>
<dbReference type="GO" id="GO:0016810">
    <property type="term" value="F:hydrolase activity, acting on carbon-nitrogen (but not peptide) bonds"/>
    <property type="evidence" value="ECO:0007669"/>
    <property type="project" value="InterPro"/>
</dbReference>
<dbReference type="InterPro" id="IPR002509">
    <property type="entry name" value="NODB_dom"/>
</dbReference>
<accession>A0A1B2DPJ0</accession>